<gene>
    <name evidence="20" type="primary">pdhD</name>
    <name evidence="20" type="ORF">SCHIN_v1c08340</name>
</gene>
<keyword evidence="6 16" id="KW-0285">Flavoprotein</keyword>
<dbReference type="GO" id="GO:0006103">
    <property type="term" value="P:2-oxoglutarate metabolic process"/>
    <property type="evidence" value="ECO:0007669"/>
    <property type="project" value="TreeGrafter"/>
</dbReference>
<feature type="active site" description="Proton acceptor" evidence="13">
    <location>
        <position position="489"/>
    </location>
</feature>
<dbReference type="AlphaFoldDB" id="A0A5B9Y5Q2"/>
<keyword evidence="11 16" id="KW-0676">Redox-active center</keyword>
<dbReference type="InterPro" id="IPR001100">
    <property type="entry name" value="Pyr_nuc-diS_OxRdtase"/>
</dbReference>
<comment type="cofactor">
    <cofactor evidence="14 16">
        <name>FAD</name>
        <dbReference type="ChEBI" id="CHEBI:57692"/>
    </cofactor>
    <text evidence="14 16">Binds 1 FAD per subunit.</text>
</comment>
<dbReference type="SUPFAM" id="SSF55424">
    <property type="entry name" value="FAD/NAD-linked reductases, dimerisation (C-terminal) domain"/>
    <property type="match status" value="1"/>
</dbReference>
<dbReference type="NCBIfam" id="TIGR01350">
    <property type="entry name" value="lipoamide_DH"/>
    <property type="match status" value="1"/>
</dbReference>
<dbReference type="InterPro" id="IPR016156">
    <property type="entry name" value="FAD/NAD-linked_Rdtase_dimer_sf"/>
</dbReference>
<dbReference type="Gene3D" id="3.30.390.30">
    <property type="match status" value="1"/>
</dbReference>
<dbReference type="EC" id="1.8.1.4" evidence="3 16"/>
<evidence type="ECO:0000256" key="5">
    <source>
        <dbReference type="ARBA" id="ARBA00022490"/>
    </source>
</evidence>
<keyword evidence="21" id="KW-1185">Reference proteome</keyword>
<comment type="subcellular location">
    <subcellularLocation>
        <location evidence="1">Cytoplasm</location>
    </subcellularLocation>
</comment>
<protein>
    <recommendedName>
        <fullName evidence="4 16">Dihydrolipoyl dehydrogenase</fullName>
        <ecNumber evidence="3 16">1.8.1.4</ecNumber>
    </recommendedName>
</protein>
<evidence type="ECO:0000256" key="16">
    <source>
        <dbReference type="RuleBase" id="RU003692"/>
    </source>
</evidence>
<evidence type="ECO:0000256" key="7">
    <source>
        <dbReference type="ARBA" id="ARBA00022827"/>
    </source>
</evidence>
<feature type="domain" description="FAD/NAD(P)-binding" evidence="19">
    <location>
        <begin position="47"/>
        <end position="365"/>
    </location>
</feature>
<dbReference type="SUPFAM" id="SSF51905">
    <property type="entry name" value="FAD/NAD(P)-binding domain"/>
    <property type="match status" value="1"/>
</dbReference>
<feature type="disulfide bond" description="Redox-active" evidence="15">
    <location>
        <begin position="84"/>
        <end position="89"/>
    </location>
</feature>
<organism evidence="20 21">
    <name type="scientific">Spiroplasma chinense</name>
    <dbReference type="NCBI Taxonomy" id="216932"/>
    <lineage>
        <taxon>Bacteria</taxon>
        <taxon>Bacillati</taxon>
        <taxon>Mycoplasmatota</taxon>
        <taxon>Mollicutes</taxon>
        <taxon>Entomoplasmatales</taxon>
        <taxon>Spiroplasmataceae</taxon>
        <taxon>Spiroplasma</taxon>
    </lineage>
</organism>
<feature type="domain" description="Pyridine nucleotide-disulphide oxidoreductase dimerisation" evidence="18">
    <location>
        <begin position="391"/>
        <end position="500"/>
    </location>
</feature>
<feature type="region of interest" description="Disordered" evidence="17">
    <location>
        <begin position="1"/>
        <end position="27"/>
    </location>
</feature>
<dbReference type="PROSITE" id="PS00076">
    <property type="entry name" value="PYRIDINE_REDOX_1"/>
    <property type="match status" value="1"/>
</dbReference>
<dbReference type="EMBL" id="CP043026">
    <property type="protein sequence ID" value="QEH62029.1"/>
    <property type="molecule type" value="Genomic_DNA"/>
</dbReference>
<dbReference type="Gene3D" id="3.50.50.60">
    <property type="entry name" value="FAD/NAD(P)-binding domain"/>
    <property type="match status" value="2"/>
</dbReference>
<dbReference type="Proteomes" id="UP000323144">
    <property type="component" value="Chromosome"/>
</dbReference>
<evidence type="ECO:0000256" key="14">
    <source>
        <dbReference type="PIRSR" id="PIRSR000350-3"/>
    </source>
</evidence>
<dbReference type="InterPro" id="IPR023753">
    <property type="entry name" value="FAD/NAD-binding_dom"/>
</dbReference>
<name>A0A5B9Y5Q2_9MOLU</name>
<evidence type="ECO:0000256" key="17">
    <source>
        <dbReference type="SAM" id="MobiDB-lite"/>
    </source>
</evidence>
<keyword evidence="8 16" id="KW-0560">Oxidoreductase</keyword>
<feature type="binding site" evidence="14">
    <location>
        <position position="350"/>
    </location>
    <ligand>
        <name>FAD</name>
        <dbReference type="ChEBI" id="CHEBI:57692"/>
    </ligand>
</feature>
<dbReference type="InterPro" id="IPR036188">
    <property type="entry name" value="FAD/NAD-bd_sf"/>
</dbReference>
<reference evidence="20 21" key="1">
    <citation type="submission" date="2019-08" db="EMBL/GenBank/DDBJ databases">
        <title>Complete genome sequence of Spiroplasma chinense CCH (DSM 19755).</title>
        <authorList>
            <person name="Shen H.-Y."/>
            <person name="Lin Y.-C."/>
            <person name="Chou L."/>
            <person name="Kuo C.-H."/>
        </authorList>
    </citation>
    <scope>NUCLEOTIDE SEQUENCE [LARGE SCALE GENOMIC DNA]</scope>
    <source>
        <strain evidence="20 21">CCH</strain>
    </source>
</reference>
<dbReference type="Pfam" id="PF02852">
    <property type="entry name" value="Pyr_redox_dim"/>
    <property type="match status" value="1"/>
</dbReference>
<dbReference type="InterPro" id="IPR050151">
    <property type="entry name" value="Class-I_Pyr_Nuc-Dis_Oxidored"/>
</dbReference>
<dbReference type="RefSeq" id="WP_166508400.1">
    <property type="nucleotide sequence ID" value="NZ_CP043026.1"/>
</dbReference>
<evidence type="ECO:0000256" key="3">
    <source>
        <dbReference type="ARBA" id="ARBA00012608"/>
    </source>
</evidence>
<evidence type="ECO:0000256" key="4">
    <source>
        <dbReference type="ARBA" id="ARBA00016961"/>
    </source>
</evidence>
<dbReference type="PRINTS" id="PR00411">
    <property type="entry name" value="PNDRDTASEI"/>
</dbReference>
<keyword evidence="5" id="KW-0963">Cytoplasm</keyword>
<dbReference type="FunFam" id="3.30.390.30:FF:000001">
    <property type="entry name" value="Dihydrolipoyl dehydrogenase"/>
    <property type="match status" value="1"/>
</dbReference>
<evidence type="ECO:0000256" key="13">
    <source>
        <dbReference type="PIRSR" id="PIRSR000350-2"/>
    </source>
</evidence>
<dbReference type="InterPro" id="IPR004099">
    <property type="entry name" value="Pyr_nucl-diS_OxRdtase_dimer"/>
</dbReference>
<proteinExistence type="inferred from homology"/>
<accession>A0A5B9Y5Q2</accession>
<evidence type="ECO:0000256" key="6">
    <source>
        <dbReference type="ARBA" id="ARBA00022630"/>
    </source>
</evidence>
<feature type="binding site" evidence="14">
    <location>
        <begin position="183"/>
        <end position="185"/>
    </location>
    <ligand>
        <name>FAD</name>
        <dbReference type="ChEBI" id="CHEBI:57692"/>
    </ligand>
</feature>
<dbReference type="PANTHER" id="PTHR22912:SF217">
    <property type="entry name" value="DIHYDROLIPOYL DEHYDROGENASE"/>
    <property type="match status" value="1"/>
</dbReference>
<feature type="binding site" evidence="14">
    <location>
        <position position="93"/>
    </location>
    <ligand>
        <name>FAD</name>
        <dbReference type="ChEBI" id="CHEBI:57692"/>
    </ligand>
</feature>
<keyword evidence="14" id="KW-0547">Nucleotide-binding</keyword>
<dbReference type="GO" id="GO:0004148">
    <property type="term" value="F:dihydrolipoyl dehydrogenase (NADH) activity"/>
    <property type="evidence" value="ECO:0007669"/>
    <property type="project" value="UniProtKB-EC"/>
</dbReference>
<dbReference type="GO" id="GO:0050660">
    <property type="term" value="F:flavin adenine dinucleotide binding"/>
    <property type="evidence" value="ECO:0007669"/>
    <property type="project" value="InterPro"/>
</dbReference>
<evidence type="ECO:0000256" key="2">
    <source>
        <dbReference type="ARBA" id="ARBA00007532"/>
    </source>
</evidence>
<feature type="binding site" evidence="14">
    <location>
        <position position="311"/>
    </location>
    <ligand>
        <name>NAD(+)</name>
        <dbReference type="ChEBI" id="CHEBI:57540"/>
    </ligand>
</feature>
<comment type="miscellaneous">
    <text evidence="16">The active site is a redox-active disulfide bond.</text>
</comment>
<dbReference type="PRINTS" id="PR00368">
    <property type="entry name" value="FADPNR"/>
</dbReference>
<evidence type="ECO:0000256" key="12">
    <source>
        <dbReference type="ARBA" id="ARBA00049187"/>
    </source>
</evidence>
<evidence type="ECO:0000259" key="18">
    <source>
        <dbReference type="Pfam" id="PF02852"/>
    </source>
</evidence>
<comment type="similarity">
    <text evidence="2 16">Belongs to the class-I pyridine nucleotide-disulfide oxidoreductase family.</text>
</comment>
<dbReference type="InterPro" id="IPR006258">
    <property type="entry name" value="Lipoamide_DH"/>
</dbReference>
<comment type="catalytic activity">
    <reaction evidence="12 16">
        <text>N(6)-[(R)-dihydrolipoyl]-L-lysyl-[protein] + NAD(+) = N(6)-[(R)-lipoyl]-L-lysyl-[protein] + NADH + H(+)</text>
        <dbReference type="Rhea" id="RHEA:15045"/>
        <dbReference type="Rhea" id="RHEA-COMP:10474"/>
        <dbReference type="Rhea" id="RHEA-COMP:10475"/>
        <dbReference type="ChEBI" id="CHEBI:15378"/>
        <dbReference type="ChEBI" id="CHEBI:57540"/>
        <dbReference type="ChEBI" id="CHEBI:57945"/>
        <dbReference type="ChEBI" id="CHEBI:83099"/>
        <dbReference type="ChEBI" id="CHEBI:83100"/>
        <dbReference type="EC" id="1.8.1.4"/>
    </reaction>
</comment>
<evidence type="ECO:0000313" key="21">
    <source>
        <dbReference type="Proteomes" id="UP000323144"/>
    </source>
</evidence>
<evidence type="ECO:0000259" key="19">
    <source>
        <dbReference type="Pfam" id="PF07992"/>
    </source>
</evidence>
<keyword evidence="9 14" id="KW-0520">NAD</keyword>
<evidence type="ECO:0000256" key="1">
    <source>
        <dbReference type="ARBA" id="ARBA00004496"/>
    </source>
</evidence>
<dbReference type="PIRSF" id="PIRSF000350">
    <property type="entry name" value="Mercury_reductase_MerA"/>
    <property type="match status" value="1"/>
</dbReference>
<evidence type="ECO:0000313" key="20">
    <source>
        <dbReference type="EMBL" id="QEH62029.1"/>
    </source>
</evidence>
<sequence>MTNKNDNEENASVIGSTPVSNDLIKRGRSNNKIKNDEDLKIKEQNRYEVIVVGAGVGGYVCAIRCAQLGLKTLVVEKENYGGVCLNKGCIPTKALLKSSKIYSSLLHSTQEFGITLDVKSVKADWEKIQERKNDIVNKLTGGVKALLKKNKIDFVKGTAKAVNKNTIQIDSEIYWADNLVIATGSVPNGMKTKGYESAFENDFVIDSTKALSLPKIPKSIIIIGGGVIGIEFASIYKNLGSKVTILQFLPTILEMLDSDVAKEMTKQLLKDGNVEIITNAETLEFKNNSVVFKQLEEVKEISADYCLVSVGRKTVTTGFEDINLKITNRNHIEVNDYCETNIEDVFAIGDVTGKVMLAHVASHQGIIVANRIAKKMKKPLWEDKKMHYDRIPSCVYTKPEIAFVGLTEDQVKKDGLDYLTYSFPFQAIGKALTDGDPTGFVKLICQRDNKKILGAHIISDNATEMISEITAVMESEGTISEIANSIHPHPTLSEAMGEAAIALEYGKPINF</sequence>
<evidence type="ECO:0000256" key="11">
    <source>
        <dbReference type="ARBA" id="ARBA00023284"/>
    </source>
</evidence>
<feature type="binding site" evidence="14">
    <location>
        <begin position="356"/>
        <end position="359"/>
    </location>
    <ligand>
        <name>FAD</name>
        <dbReference type="ChEBI" id="CHEBI:57692"/>
    </ligand>
</feature>
<dbReference type="KEGG" id="schi:SCHIN_v1c08340"/>
<keyword evidence="20" id="KW-0670">Pyruvate</keyword>
<evidence type="ECO:0000256" key="9">
    <source>
        <dbReference type="ARBA" id="ARBA00023027"/>
    </source>
</evidence>
<dbReference type="GO" id="GO:0005737">
    <property type="term" value="C:cytoplasm"/>
    <property type="evidence" value="ECO:0007669"/>
    <property type="project" value="UniProtKB-SubCell"/>
</dbReference>
<dbReference type="InterPro" id="IPR012999">
    <property type="entry name" value="Pyr_OxRdtase_I_AS"/>
</dbReference>
<dbReference type="PANTHER" id="PTHR22912">
    <property type="entry name" value="DISULFIDE OXIDOREDUCTASE"/>
    <property type="match status" value="1"/>
</dbReference>
<evidence type="ECO:0000256" key="10">
    <source>
        <dbReference type="ARBA" id="ARBA00023157"/>
    </source>
</evidence>
<dbReference type="Pfam" id="PF07992">
    <property type="entry name" value="Pyr_redox_2"/>
    <property type="match status" value="1"/>
</dbReference>
<feature type="binding site" evidence="14">
    <location>
        <begin position="224"/>
        <end position="231"/>
    </location>
    <ligand>
        <name>NAD(+)</name>
        <dbReference type="ChEBI" id="CHEBI:57540"/>
    </ligand>
</feature>
<keyword evidence="10" id="KW-1015">Disulfide bond</keyword>
<evidence type="ECO:0000256" key="15">
    <source>
        <dbReference type="PIRSR" id="PIRSR000350-4"/>
    </source>
</evidence>
<evidence type="ECO:0000256" key="8">
    <source>
        <dbReference type="ARBA" id="ARBA00023002"/>
    </source>
</evidence>
<keyword evidence="7 14" id="KW-0274">FAD</keyword>